<accession>A0ABS4K089</accession>
<feature type="domain" description="Glycosyltransferase 2-like" evidence="1">
    <location>
        <begin position="8"/>
        <end position="116"/>
    </location>
</feature>
<organism evidence="2 3">
    <name type="scientific">Clostridium punense</name>
    <dbReference type="NCBI Taxonomy" id="1054297"/>
    <lineage>
        <taxon>Bacteria</taxon>
        <taxon>Bacillati</taxon>
        <taxon>Bacillota</taxon>
        <taxon>Clostridia</taxon>
        <taxon>Eubacteriales</taxon>
        <taxon>Clostridiaceae</taxon>
        <taxon>Clostridium</taxon>
    </lineage>
</organism>
<dbReference type="SUPFAM" id="SSF53448">
    <property type="entry name" value="Nucleotide-diphospho-sugar transferases"/>
    <property type="match status" value="1"/>
</dbReference>
<dbReference type="Pfam" id="PF00535">
    <property type="entry name" value="Glycos_transf_2"/>
    <property type="match status" value="1"/>
</dbReference>
<gene>
    <name evidence="2" type="ORF">J2Z44_000990</name>
</gene>
<proteinExistence type="predicted"/>
<dbReference type="PANTHER" id="PTHR22916:SF3">
    <property type="entry name" value="UDP-GLCNAC:BETAGAL BETA-1,3-N-ACETYLGLUCOSAMINYLTRANSFERASE-LIKE PROTEIN 1"/>
    <property type="match status" value="1"/>
</dbReference>
<sequence length="261" mass="29630">MNNNIEFSVVIPVYNNPEVTKAIESVLKQSYEGSYEIIAVDDGSKDNSYETLLEYKEKNGLDNLTVIKQTNGGPSKARNRGIKESKGKYIAFLDSDDTWDKDKIKKQMEILKKDSNIKLISTTLNGRTIKGFNSVQSITLKELLYRNSIFTSTVVVEKAVLDDIGGFNENQKYSEDYRLWLTIASNYKCVILNESLVTYGDGEAGFGSGLSAKLWEMEKGELSNYKNLLETKKITRGKYLKVTTVSFSKYILRRIKVFLKK</sequence>
<dbReference type="InterPro" id="IPR001173">
    <property type="entry name" value="Glyco_trans_2-like"/>
</dbReference>
<dbReference type="EMBL" id="JAGGLL010000005">
    <property type="protein sequence ID" value="MBP2021203.1"/>
    <property type="molecule type" value="Genomic_DNA"/>
</dbReference>
<keyword evidence="3" id="KW-1185">Reference proteome</keyword>
<reference evidence="2 3" key="1">
    <citation type="submission" date="2021-03" db="EMBL/GenBank/DDBJ databases">
        <title>Genomic Encyclopedia of Type Strains, Phase IV (KMG-IV): sequencing the most valuable type-strain genomes for metagenomic binning, comparative biology and taxonomic classification.</title>
        <authorList>
            <person name="Goeker M."/>
        </authorList>
    </citation>
    <scope>NUCLEOTIDE SEQUENCE [LARGE SCALE GENOMIC DNA]</scope>
    <source>
        <strain evidence="2 3">DSM 28650</strain>
    </source>
</reference>
<dbReference type="InterPro" id="IPR029044">
    <property type="entry name" value="Nucleotide-diphossugar_trans"/>
</dbReference>
<dbReference type="CDD" id="cd00761">
    <property type="entry name" value="Glyco_tranf_GTA_type"/>
    <property type="match status" value="1"/>
</dbReference>
<evidence type="ECO:0000313" key="2">
    <source>
        <dbReference type="EMBL" id="MBP2021203.1"/>
    </source>
</evidence>
<dbReference type="PANTHER" id="PTHR22916">
    <property type="entry name" value="GLYCOSYLTRANSFERASE"/>
    <property type="match status" value="1"/>
</dbReference>
<dbReference type="Proteomes" id="UP001519308">
    <property type="component" value="Unassembled WGS sequence"/>
</dbReference>
<comment type="caution">
    <text evidence="2">The sequence shown here is derived from an EMBL/GenBank/DDBJ whole genome shotgun (WGS) entry which is preliminary data.</text>
</comment>
<evidence type="ECO:0000313" key="3">
    <source>
        <dbReference type="Proteomes" id="UP001519308"/>
    </source>
</evidence>
<protein>
    <submittedName>
        <fullName evidence="2">Glycosyltransferase involved in cell wall biosynthesis</fullName>
    </submittedName>
</protein>
<evidence type="ECO:0000259" key="1">
    <source>
        <dbReference type="Pfam" id="PF00535"/>
    </source>
</evidence>
<dbReference type="RefSeq" id="WP_021281285.1">
    <property type="nucleotide sequence ID" value="NZ_JAGGLL010000005.1"/>
</dbReference>
<dbReference type="Gene3D" id="3.90.550.10">
    <property type="entry name" value="Spore Coat Polysaccharide Biosynthesis Protein SpsA, Chain A"/>
    <property type="match status" value="1"/>
</dbReference>
<name>A0ABS4K089_9CLOT</name>